<sequence>MTHSSDAHQAQTAQSNIEQELARANVDADPVAGNQRLFEGGRNALIAIMCVAYTVFHLLVMNVYPLETWAYRLSHVGGGLLLGYLLFGSSPFAESDARGRPDGLLSKALLVLAGAGILYGLAGVAAIWINGRIMGEMLPPAWAMSTFGIPLTAGTAIAILHGWLFPHRNRTRFAPGDVLLAAATVGAIAYLIFFARQLQLRAGMPMALPGDMWSAITGVLLIIELTRRLAGLALVIIAGVFVAYAFAGPWLPGIFEHRGYDVKRFFSYIFTDNGVLGAPIAISSTYIILFVVFAAFLQTTRVGEYFVNLAFAAAGHRRGGPAKVAIFASGLMGMINGTSAGNVVATGSLTIPMMKKVGYRPQTSAAVEAAASTGGQIMPPIMGAGAFIMAEITGISYMEIVYAAIIPAILYFISVYFMVDLAAKRVGMKGLPRDQLPKLAKLIRQVYLFLPIVVLIYALFAGYSVIRCGTLAMITAAVVSWLTPHRMGPRQLFQALDNGARMVLQLVAVCATAGIIVGVIALTGIGSRFSTVLLALADQSQILALFFAMVVSIILGMGMPTTAAYAVAASVIAPGVINLGVAPLTAHLFIFYFAVMSAITPPVALAAYAGSALAGSDPIRTSVESFKIGLAAFVVPYMFFYSPAMLLKGSPFEIAHISITAIFGVYLLSCAVQGWFFGPASGLVRAALVVGGLTMIAGGWVTDAVGLGIALALVLVQKRIATPGDLSAQQTGEGGA</sequence>
<name>A0A921TCH2_9RHOB</name>
<feature type="transmembrane region" description="Helical" evidence="2">
    <location>
        <begin position="503"/>
        <end position="525"/>
    </location>
</feature>
<feature type="transmembrane region" description="Helical" evidence="2">
    <location>
        <begin position="628"/>
        <end position="647"/>
    </location>
</feature>
<keyword evidence="2" id="KW-0812">Transmembrane</keyword>
<feature type="transmembrane region" description="Helical" evidence="2">
    <location>
        <begin position="654"/>
        <end position="677"/>
    </location>
</feature>
<feature type="transmembrane region" description="Helical" evidence="2">
    <location>
        <begin position="44"/>
        <end position="63"/>
    </location>
</feature>
<feature type="transmembrane region" description="Helical" evidence="2">
    <location>
        <begin position="683"/>
        <end position="716"/>
    </location>
</feature>
<feature type="transmembrane region" description="Helical" evidence="2">
    <location>
        <begin position="275"/>
        <end position="297"/>
    </location>
</feature>
<keyword evidence="2" id="KW-0472">Membrane</keyword>
<dbReference type="AlphaFoldDB" id="A0A921TCH2"/>
<evidence type="ECO:0000256" key="2">
    <source>
        <dbReference type="SAM" id="Phobius"/>
    </source>
</evidence>
<feature type="transmembrane region" description="Helical" evidence="2">
    <location>
        <begin position="532"/>
        <end position="557"/>
    </location>
</feature>
<keyword evidence="1" id="KW-0813">Transport</keyword>
<accession>A0A921TCH2</accession>
<dbReference type="PANTHER" id="PTHR43849:SF2">
    <property type="entry name" value="BLL3936 PROTEIN"/>
    <property type="match status" value="1"/>
</dbReference>
<dbReference type="GO" id="GO:0005886">
    <property type="term" value="C:plasma membrane"/>
    <property type="evidence" value="ECO:0007669"/>
    <property type="project" value="UniProtKB-SubCell"/>
</dbReference>
<keyword evidence="1" id="KW-1003">Cell membrane</keyword>
<dbReference type="InterPro" id="IPR010656">
    <property type="entry name" value="DctM"/>
</dbReference>
<gene>
    <name evidence="4" type="ORF">PMES_00414</name>
</gene>
<evidence type="ECO:0000313" key="5">
    <source>
        <dbReference type="Proteomes" id="UP000698242"/>
    </source>
</evidence>
<feature type="transmembrane region" description="Helical" evidence="2">
    <location>
        <begin position="69"/>
        <end position="87"/>
    </location>
</feature>
<feature type="transmembrane region" description="Helical" evidence="2">
    <location>
        <begin position="400"/>
        <end position="419"/>
    </location>
</feature>
<dbReference type="Proteomes" id="UP000698242">
    <property type="component" value="Unassembled WGS sequence"/>
</dbReference>
<keyword evidence="1" id="KW-0997">Cell inner membrane</keyword>
<feature type="transmembrane region" description="Helical" evidence="2">
    <location>
        <begin position="178"/>
        <end position="196"/>
    </location>
</feature>
<organism evidence="4 5">
    <name type="scientific">Profundibacterium mesophilum KAUST100406-0324</name>
    <dbReference type="NCBI Taxonomy" id="1037889"/>
    <lineage>
        <taxon>Bacteria</taxon>
        <taxon>Pseudomonadati</taxon>
        <taxon>Pseudomonadota</taxon>
        <taxon>Alphaproteobacteria</taxon>
        <taxon>Rhodobacterales</taxon>
        <taxon>Roseobacteraceae</taxon>
        <taxon>Profundibacterium</taxon>
    </lineage>
</organism>
<dbReference type="Pfam" id="PF06808">
    <property type="entry name" value="DctM"/>
    <property type="match status" value="1"/>
</dbReference>
<keyword evidence="2" id="KW-1133">Transmembrane helix</keyword>
<protein>
    <submittedName>
        <fullName evidence="4">TRAP transporter 4TM12TM fusion protein</fullName>
    </submittedName>
</protein>
<feature type="transmembrane region" description="Helical" evidence="2">
    <location>
        <begin position="202"/>
        <end position="223"/>
    </location>
</feature>
<comment type="function">
    <text evidence="1">Part of the tripartite ATP-independent periplasmic (TRAP) transport system.</text>
</comment>
<dbReference type="NCBIfam" id="TIGR02123">
    <property type="entry name" value="TRAP_fused"/>
    <property type="match status" value="1"/>
</dbReference>
<evidence type="ECO:0000313" key="4">
    <source>
        <dbReference type="EMBL" id="KAF0677100.1"/>
    </source>
</evidence>
<comment type="caution">
    <text evidence="4">The sequence shown here is derived from an EMBL/GenBank/DDBJ whole genome shotgun (WGS) entry which is preliminary data.</text>
</comment>
<dbReference type="InterPro" id="IPR011853">
    <property type="entry name" value="TRAP_DctM-Dct_fused"/>
</dbReference>
<feature type="transmembrane region" description="Helical" evidence="2">
    <location>
        <begin position="439"/>
        <end position="460"/>
    </location>
</feature>
<proteinExistence type="predicted"/>
<feature type="transmembrane region" description="Helical" evidence="2">
    <location>
        <begin position="108"/>
        <end position="129"/>
    </location>
</feature>
<feature type="transmembrane region" description="Helical" evidence="2">
    <location>
        <begin position="588"/>
        <end position="608"/>
    </location>
</feature>
<dbReference type="GO" id="GO:0022857">
    <property type="term" value="F:transmembrane transporter activity"/>
    <property type="evidence" value="ECO:0007669"/>
    <property type="project" value="UniProtKB-UniRule"/>
</dbReference>
<reference evidence="4" key="1">
    <citation type="submission" date="2013-03" db="EMBL/GenBank/DDBJ databases">
        <title>Genome Sequence of the Profundibacterium mesophilum strain KAUST100406-0324T from Red Sea, a novel genus in the family Rhodobacteraceae.</title>
        <authorList>
            <person name="Essack M."/>
            <person name="Alam I."/>
            <person name="Lafi F."/>
            <person name="Alawi W."/>
            <person name="Kamanu F."/>
            <person name="Al-Suwailem A."/>
            <person name="Lee O.O."/>
            <person name="Xu Y."/>
            <person name="Bajic V."/>
            <person name="Qian P.-Y."/>
            <person name="Archer J."/>
        </authorList>
    </citation>
    <scope>NUCLEOTIDE SEQUENCE</scope>
    <source>
        <strain evidence="4">KAUST100406-0324</strain>
    </source>
</reference>
<dbReference type="EMBL" id="APKE01000007">
    <property type="protein sequence ID" value="KAF0677100.1"/>
    <property type="molecule type" value="Genomic_DNA"/>
</dbReference>
<dbReference type="RefSeq" id="WP_159963875.1">
    <property type="nucleotide sequence ID" value="NZ_APKE01000007.1"/>
</dbReference>
<feature type="domain" description="TRAP C4-dicarboxylate transport system permease DctM subunit" evidence="3">
    <location>
        <begin position="218"/>
        <end position="649"/>
    </location>
</feature>
<evidence type="ECO:0000256" key="1">
    <source>
        <dbReference type="RuleBase" id="RU369079"/>
    </source>
</evidence>
<dbReference type="OrthoDB" id="9759894at2"/>
<dbReference type="PANTHER" id="PTHR43849">
    <property type="entry name" value="BLL3936 PROTEIN"/>
    <property type="match status" value="1"/>
</dbReference>
<keyword evidence="5" id="KW-1185">Reference proteome</keyword>
<evidence type="ECO:0000259" key="3">
    <source>
        <dbReference type="Pfam" id="PF06808"/>
    </source>
</evidence>
<feature type="transmembrane region" description="Helical" evidence="2">
    <location>
        <begin position="141"/>
        <end position="166"/>
    </location>
</feature>
<feature type="transmembrane region" description="Helical" evidence="2">
    <location>
        <begin position="230"/>
        <end position="255"/>
    </location>
</feature>
<comment type="subcellular location">
    <subcellularLocation>
        <location evidence="1">Cell inner membrane</location>
        <topology evidence="1">Multi-pass membrane protein</topology>
    </subcellularLocation>
</comment>